<evidence type="ECO:0000313" key="3">
    <source>
        <dbReference type="EMBL" id="GCB92641.1"/>
    </source>
</evidence>
<evidence type="ECO:0000256" key="1">
    <source>
        <dbReference type="SAM" id="MobiDB-lite"/>
    </source>
</evidence>
<name>A0A401R4T3_STRNR</name>
<feature type="compositionally biased region" description="Pro residues" evidence="1">
    <location>
        <begin position="1"/>
        <end position="11"/>
    </location>
</feature>
<feature type="transmembrane region" description="Helical" evidence="2">
    <location>
        <begin position="129"/>
        <end position="147"/>
    </location>
</feature>
<protein>
    <submittedName>
        <fullName evidence="3">Membrane protein</fullName>
    </submittedName>
</protein>
<sequence length="152" mass="15949">MNPDEPGPTDPTSPGGPVLPGGPAAVRRRTLRRASLALGVAALGAGYLWHTDPHQPGQLLLPCPFRLLTGLLCPFCGGTRLAYDLMHGDVVTAFHDNAALLVLGVPALAYVLVRWLVAGVRGRHLPLKLTARGNAVVLGTAAVWMVARNLIG</sequence>
<feature type="compositionally biased region" description="Low complexity" evidence="1">
    <location>
        <begin position="12"/>
        <end position="24"/>
    </location>
</feature>
<organism evidence="3 4">
    <name type="scientific">Streptomyces noursei</name>
    <name type="common">Streptomyces albulus</name>
    <dbReference type="NCBI Taxonomy" id="1971"/>
    <lineage>
        <taxon>Bacteria</taxon>
        <taxon>Bacillati</taxon>
        <taxon>Actinomycetota</taxon>
        <taxon>Actinomycetes</taxon>
        <taxon>Kitasatosporales</taxon>
        <taxon>Streptomycetaceae</taxon>
        <taxon>Streptomyces</taxon>
    </lineage>
</organism>
<dbReference type="Proteomes" id="UP000288351">
    <property type="component" value="Unassembled WGS sequence"/>
</dbReference>
<accession>A0A401R4T3</accession>
<keyword evidence="2" id="KW-1133">Transmembrane helix</keyword>
<reference evidence="3 4" key="1">
    <citation type="journal article" date="2019" name="Microbiol. Resour. Announc.">
        <title>Draft Genome Sequence of the Most Traditional epsilon-Poly-l-Lysine Producer, Streptomyces albulus NBRC14147.</title>
        <authorList>
            <person name="Yamanaka K."/>
            <person name="Hamano Y."/>
        </authorList>
    </citation>
    <scope>NUCLEOTIDE SEQUENCE [LARGE SCALE GENOMIC DNA]</scope>
    <source>
        <strain evidence="3 4">NBRC 14147</strain>
    </source>
</reference>
<dbReference type="InterPro" id="IPR021215">
    <property type="entry name" value="DUF2752"/>
</dbReference>
<evidence type="ECO:0000256" key="2">
    <source>
        <dbReference type="SAM" id="Phobius"/>
    </source>
</evidence>
<feature type="region of interest" description="Disordered" evidence="1">
    <location>
        <begin position="1"/>
        <end position="24"/>
    </location>
</feature>
<keyword evidence="2" id="KW-0812">Transmembrane</keyword>
<feature type="transmembrane region" description="Helical" evidence="2">
    <location>
        <begin position="98"/>
        <end position="117"/>
    </location>
</feature>
<dbReference type="Pfam" id="PF10825">
    <property type="entry name" value="DUF2752"/>
    <property type="match status" value="1"/>
</dbReference>
<gene>
    <name evidence="3" type="ORF">SALB_05411</name>
</gene>
<feature type="transmembrane region" description="Helical" evidence="2">
    <location>
        <begin position="34"/>
        <end position="50"/>
    </location>
</feature>
<dbReference type="EMBL" id="BHXC01000006">
    <property type="protein sequence ID" value="GCB92641.1"/>
    <property type="molecule type" value="Genomic_DNA"/>
</dbReference>
<proteinExistence type="predicted"/>
<comment type="caution">
    <text evidence="3">The sequence shown here is derived from an EMBL/GenBank/DDBJ whole genome shotgun (WGS) entry which is preliminary data.</text>
</comment>
<evidence type="ECO:0000313" key="4">
    <source>
        <dbReference type="Proteomes" id="UP000288351"/>
    </source>
</evidence>
<dbReference type="AlphaFoldDB" id="A0A401R4T3"/>
<keyword evidence="2" id="KW-0472">Membrane</keyword>
<dbReference type="RefSeq" id="WP_016574362.1">
    <property type="nucleotide sequence ID" value="NZ_BHXC01000006.1"/>
</dbReference>